<evidence type="ECO:0000259" key="1">
    <source>
        <dbReference type="Pfam" id="PF12728"/>
    </source>
</evidence>
<dbReference type="eggNOG" id="COG3311">
    <property type="taxonomic scope" value="Bacteria"/>
</dbReference>
<accession>S9PJD2</accession>
<sequence>MEAMNDCNKQERRPGLVAVPEGGLWECEQVAAFLNVSKSWVWKQVRENLGLPYVMLGARNYRFDPAQVRAWVQAKSKTGQVG</sequence>
<dbReference type="Proteomes" id="UP000011682">
    <property type="component" value="Unassembled WGS sequence"/>
</dbReference>
<dbReference type="InterPro" id="IPR036388">
    <property type="entry name" value="WH-like_DNA-bd_sf"/>
</dbReference>
<dbReference type="Gene3D" id="1.10.10.10">
    <property type="entry name" value="Winged helix-like DNA-binding domain superfamily/Winged helix DNA-binding domain"/>
    <property type="match status" value="1"/>
</dbReference>
<comment type="caution">
    <text evidence="2">The sequence shown here is derived from an EMBL/GenBank/DDBJ whole genome shotgun (WGS) entry which is preliminary data.</text>
</comment>
<evidence type="ECO:0000313" key="2">
    <source>
        <dbReference type="EMBL" id="EPX62522.1"/>
    </source>
</evidence>
<evidence type="ECO:0000313" key="3">
    <source>
        <dbReference type="Proteomes" id="UP000011682"/>
    </source>
</evidence>
<name>S9PJD2_CYSF2</name>
<feature type="domain" description="Helix-turn-helix" evidence="1">
    <location>
        <begin position="28"/>
        <end position="75"/>
    </location>
</feature>
<dbReference type="InterPro" id="IPR041657">
    <property type="entry name" value="HTH_17"/>
</dbReference>
<organism evidence="2 3">
    <name type="scientific">Cystobacter fuscus (strain ATCC 25194 / DSM 2262 / NBRC 100088 / M29)</name>
    <dbReference type="NCBI Taxonomy" id="1242864"/>
    <lineage>
        <taxon>Bacteria</taxon>
        <taxon>Pseudomonadati</taxon>
        <taxon>Myxococcota</taxon>
        <taxon>Myxococcia</taxon>
        <taxon>Myxococcales</taxon>
        <taxon>Cystobacterineae</taxon>
        <taxon>Archangiaceae</taxon>
        <taxon>Cystobacter</taxon>
    </lineage>
</organism>
<dbReference type="Pfam" id="PF12728">
    <property type="entry name" value="HTH_17"/>
    <property type="match status" value="1"/>
</dbReference>
<proteinExistence type="predicted"/>
<keyword evidence="3" id="KW-1185">Reference proteome</keyword>
<protein>
    <recommendedName>
        <fullName evidence="1">Helix-turn-helix domain-containing protein</fullName>
    </recommendedName>
</protein>
<reference evidence="2" key="1">
    <citation type="submission" date="2013-05" db="EMBL/GenBank/DDBJ databases">
        <title>Genome assembly of Cystobacter fuscus DSM 2262.</title>
        <authorList>
            <person name="Sharma G."/>
            <person name="Khatri I."/>
            <person name="Kaur C."/>
            <person name="Mayilraj S."/>
            <person name="Subramanian S."/>
        </authorList>
    </citation>
    <scope>NUCLEOTIDE SEQUENCE [LARGE SCALE GENOMIC DNA]</scope>
    <source>
        <strain evidence="2">DSM 2262</strain>
    </source>
</reference>
<gene>
    <name evidence="2" type="ORF">D187_008710</name>
</gene>
<dbReference type="EMBL" id="ANAH02000007">
    <property type="protein sequence ID" value="EPX62522.1"/>
    <property type="molecule type" value="Genomic_DNA"/>
</dbReference>
<dbReference type="AlphaFoldDB" id="S9PJD2"/>